<gene>
    <name evidence="4" type="ORF">JW498_21085</name>
</gene>
<dbReference type="InterPro" id="IPR027385">
    <property type="entry name" value="Beta-barrel_OMP"/>
</dbReference>
<dbReference type="Proteomes" id="UP000760472">
    <property type="component" value="Unassembled WGS sequence"/>
</dbReference>
<comment type="caution">
    <text evidence="4">The sequence shown here is derived from an EMBL/GenBank/DDBJ whole genome shotgun (WGS) entry which is preliminary data.</text>
</comment>
<sequence length="184" mass="18920">MKKSLLAASVAAAISLASVNAFAADDGLYVGASIGKTSSSALDDLDSIPGVSVDDSDTGYKLFAGYNFTSNIALEGFYTDLGQISATDGINKVVASMSSVGVAAVGTLPVNDSFGVFAKVGYQAWNARVKETGMSLVRGDGTDVVYGIGASYNLDVVSIRGELERYDLDGDGVNLLSLGVAFNF</sequence>
<dbReference type="Pfam" id="PF13505">
    <property type="entry name" value="OMP_b-brl"/>
    <property type="match status" value="1"/>
</dbReference>
<evidence type="ECO:0000256" key="2">
    <source>
        <dbReference type="SAM" id="SignalP"/>
    </source>
</evidence>
<accession>A0ABS2WEC7</accession>
<dbReference type="RefSeq" id="WP_205212449.1">
    <property type="nucleotide sequence ID" value="NZ_JAFFZO010000061.1"/>
</dbReference>
<keyword evidence="5" id="KW-1185">Reference proteome</keyword>
<evidence type="ECO:0000313" key="4">
    <source>
        <dbReference type="EMBL" id="MBN0989862.1"/>
    </source>
</evidence>
<protein>
    <submittedName>
        <fullName evidence="4">Porin family protein</fullName>
    </submittedName>
</protein>
<feature type="signal peptide" evidence="2">
    <location>
        <begin position="1"/>
        <end position="23"/>
    </location>
</feature>
<feature type="chain" id="PRO_5046897274" evidence="2">
    <location>
        <begin position="24"/>
        <end position="184"/>
    </location>
</feature>
<dbReference type="EMBL" id="JAFFZP010000064">
    <property type="protein sequence ID" value="MBN0989862.1"/>
    <property type="molecule type" value="Genomic_DNA"/>
</dbReference>
<feature type="domain" description="Outer membrane protein beta-barrel" evidence="3">
    <location>
        <begin position="10"/>
        <end position="184"/>
    </location>
</feature>
<name>A0ABS2WEC7_9GAMM</name>
<organism evidence="4 5">
    <name type="scientific">Amphritea pacifica</name>
    <dbReference type="NCBI Taxonomy" id="2811233"/>
    <lineage>
        <taxon>Bacteria</taxon>
        <taxon>Pseudomonadati</taxon>
        <taxon>Pseudomonadota</taxon>
        <taxon>Gammaproteobacteria</taxon>
        <taxon>Oceanospirillales</taxon>
        <taxon>Oceanospirillaceae</taxon>
        <taxon>Amphritea</taxon>
    </lineage>
</organism>
<dbReference type="InterPro" id="IPR011250">
    <property type="entry name" value="OMP/PagP_B-barrel"/>
</dbReference>
<evidence type="ECO:0000259" key="3">
    <source>
        <dbReference type="Pfam" id="PF13505"/>
    </source>
</evidence>
<dbReference type="SUPFAM" id="SSF56925">
    <property type="entry name" value="OMPA-like"/>
    <property type="match status" value="1"/>
</dbReference>
<keyword evidence="1 2" id="KW-0732">Signal</keyword>
<reference evidence="4 5" key="1">
    <citation type="submission" date="2021-02" db="EMBL/GenBank/DDBJ databases">
        <title>A novel species of genus Amphritea isolated from a fishpond in China.</title>
        <authorList>
            <person name="Lu H."/>
        </authorList>
    </citation>
    <scope>NUCLEOTIDE SEQUENCE [LARGE SCALE GENOMIC DNA]</scope>
    <source>
        <strain evidence="4 5">RP18W</strain>
    </source>
</reference>
<dbReference type="Gene3D" id="2.40.160.20">
    <property type="match status" value="1"/>
</dbReference>
<proteinExistence type="predicted"/>
<evidence type="ECO:0000256" key="1">
    <source>
        <dbReference type="ARBA" id="ARBA00022729"/>
    </source>
</evidence>
<evidence type="ECO:0000313" key="5">
    <source>
        <dbReference type="Proteomes" id="UP000760472"/>
    </source>
</evidence>